<accession>A0A7C3WQY7</accession>
<reference evidence="2" key="1">
    <citation type="journal article" date="2020" name="mSystems">
        <title>Genome- and Community-Level Interaction Insights into Carbon Utilization and Element Cycling Functions of Hydrothermarchaeota in Hydrothermal Sediment.</title>
        <authorList>
            <person name="Zhou Z."/>
            <person name="Liu Y."/>
            <person name="Xu W."/>
            <person name="Pan J."/>
            <person name="Luo Z.H."/>
            <person name="Li M."/>
        </authorList>
    </citation>
    <scope>NUCLEOTIDE SEQUENCE [LARGE SCALE GENOMIC DNA]</scope>
    <source>
        <strain evidence="3">SpSt-1125</strain>
        <strain evidence="2">SpSt-8</strain>
    </source>
</reference>
<dbReference type="EMBL" id="DTIB01000124">
    <property type="protein sequence ID" value="HGB25782.1"/>
    <property type="molecule type" value="Genomic_DNA"/>
</dbReference>
<dbReference type="EMBL" id="DRZM01000129">
    <property type="protein sequence ID" value="HHP04916.1"/>
    <property type="molecule type" value="Genomic_DNA"/>
</dbReference>
<name>A0A7C3WQY7_THEPE</name>
<dbReference type="AlphaFoldDB" id="A0A7C3WQY7"/>
<proteinExistence type="predicted"/>
<feature type="transmembrane region" description="Helical" evidence="1">
    <location>
        <begin position="12"/>
        <end position="31"/>
    </location>
</feature>
<organism evidence="2">
    <name type="scientific">Thermofilum pendens</name>
    <dbReference type="NCBI Taxonomy" id="2269"/>
    <lineage>
        <taxon>Archaea</taxon>
        <taxon>Thermoproteota</taxon>
        <taxon>Thermoprotei</taxon>
        <taxon>Thermofilales</taxon>
        <taxon>Thermofilaceae</taxon>
        <taxon>Thermofilum</taxon>
    </lineage>
</organism>
<evidence type="ECO:0000313" key="2">
    <source>
        <dbReference type="EMBL" id="HGB25782.1"/>
    </source>
</evidence>
<evidence type="ECO:0008006" key="4">
    <source>
        <dbReference type="Google" id="ProtNLM"/>
    </source>
</evidence>
<sequence length="148" mass="16007">MGTRSGVSPALAALLLIVIAVLAGVLLYLWLSGFQGQAARGAESTSTLNTCLKVEGVEVAVRTAEGVAYKIWLLNCGSSTLHLRHVFLLDSSGNAYHVYHPGDWPLPPAQPNYLWLWVPADRLRSGEKTVVKVTTREGVEATFTFTPT</sequence>
<evidence type="ECO:0000256" key="1">
    <source>
        <dbReference type="SAM" id="Phobius"/>
    </source>
</evidence>
<comment type="caution">
    <text evidence="2">The sequence shown here is derived from an EMBL/GenBank/DDBJ whole genome shotgun (WGS) entry which is preliminary data.</text>
</comment>
<evidence type="ECO:0000313" key="3">
    <source>
        <dbReference type="EMBL" id="HHP04916.1"/>
    </source>
</evidence>
<dbReference type="NCBIfam" id="TIGR02537">
    <property type="entry name" value="arch_flag_Nterm"/>
    <property type="match status" value="1"/>
</dbReference>
<keyword evidence="1" id="KW-0472">Membrane</keyword>
<keyword evidence="1" id="KW-1133">Transmembrane helix</keyword>
<dbReference type="InterPro" id="IPR013373">
    <property type="entry name" value="Flagellin/pilin_N_arc"/>
</dbReference>
<gene>
    <name evidence="3" type="ORF">ENM88_04105</name>
    <name evidence="2" type="ORF">ENV88_07165</name>
</gene>
<protein>
    <recommendedName>
        <fullName evidence="4">DUF4352 domain-containing protein</fullName>
    </recommendedName>
</protein>
<keyword evidence="1" id="KW-0812">Transmembrane</keyword>